<evidence type="ECO:0000313" key="5">
    <source>
        <dbReference type="EMBL" id="TAD66096.1"/>
    </source>
</evidence>
<evidence type="ECO:0000313" key="1">
    <source>
        <dbReference type="EMBL" id="EBS3629575.1"/>
    </source>
</evidence>
<comment type="caution">
    <text evidence="3">The sequence shown here is derived from an EMBL/GenBank/DDBJ whole genome shotgun (WGS) entry which is preliminary data.</text>
</comment>
<reference evidence="1" key="2">
    <citation type="submission" date="2018-06" db="EMBL/GenBank/DDBJ databases">
        <authorList>
            <person name="Ashton P.M."/>
            <person name="Dallman T."/>
            <person name="Nair S."/>
            <person name="De Pinna E."/>
            <person name="Peters T."/>
            <person name="Grant K."/>
        </authorList>
    </citation>
    <scope>NUCLEOTIDE SEQUENCE</scope>
    <source>
        <strain evidence="1">238461</strain>
    </source>
</reference>
<evidence type="ECO:0000313" key="4">
    <source>
        <dbReference type="EMBL" id="ECV0365544.1"/>
    </source>
</evidence>
<keyword evidence="3" id="KW-0378">Hydrolase</keyword>
<reference evidence="5 6" key="1">
    <citation type="submission" date="2018-04" db="EMBL/GenBank/DDBJ databases">
        <title>Comparative genomic analysis of various Salmonella enterica serotypes in Singapore.</title>
        <authorList>
            <person name="Kohli G.S."/>
            <person name="Zwe Y.H."/>
            <person name="Ding Y."/>
            <person name="Givskov M."/>
            <person name="Liang Y."/>
        </authorList>
    </citation>
    <scope>NUCLEOTIDE SEQUENCE [LARGE SCALE GENOMIC DNA]</scope>
    <source>
        <strain evidence="6">sg_wb24</strain>
        <strain evidence="5">Sg_wb24</strain>
    </source>
</reference>
<dbReference type="EMBL" id="AAHGYV010000021">
    <property type="protein sequence ID" value="EBV9834012.1"/>
    <property type="molecule type" value="Genomic_DNA"/>
</dbReference>
<proteinExistence type="predicted"/>
<protein>
    <submittedName>
        <fullName evidence="3">DNA helicase I</fullName>
    </submittedName>
</protein>
<gene>
    <name evidence="2" type="ORF">AUA42_08015</name>
    <name evidence="4" type="ORF">D3D97_01455</name>
    <name evidence="5" type="ORF">DBZ74_00905</name>
    <name evidence="1" type="ORF">DPD93_22190</name>
    <name evidence="3" type="ORF">EYJ84_09755</name>
</gene>
<dbReference type="EMBL" id="AAHXWF010000003">
    <property type="protein sequence ID" value="ECB5298033.1"/>
    <property type="molecule type" value="Genomic_DNA"/>
</dbReference>
<dbReference type="AlphaFoldDB" id="A0A5X9WGL3"/>
<accession>A0A5X9WGL3</accession>
<dbReference type="GO" id="GO:0004386">
    <property type="term" value="F:helicase activity"/>
    <property type="evidence" value="ECO:0007669"/>
    <property type="project" value="UniProtKB-KW"/>
</dbReference>
<sequence>MSYINININEIDSFIEVMGWRMDSNTQGFTSYWRNSLADAESGKGAFERKDEDSFNDLTVNLYKLWNRMASGSYFPPPVRRVEIPKSGGDPGPKGKS</sequence>
<dbReference type="Proteomes" id="UP000839613">
    <property type="component" value="Unassembled WGS sequence"/>
</dbReference>
<dbReference type="EMBL" id="AAKSWE010000001">
    <property type="protein sequence ID" value="ECV0365544.1"/>
    <property type="molecule type" value="Genomic_DNA"/>
</dbReference>
<name>A0A5X9WGL3_SALET</name>
<evidence type="ECO:0000313" key="2">
    <source>
        <dbReference type="EMBL" id="EBV9834012.1"/>
    </source>
</evidence>
<keyword evidence="3" id="KW-0067">ATP-binding</keyword>
<dbReference type="EMBL" id="QAUU01000001">
    <property type="protein sequence ID" value="TAD66096.1"/>
    <property type="molecule type" value="Genomic_DNA"/>
</dbReference>
<dbReference type="Proteomes" id="UP000293700">
    <property type="component" value="Unassembled WGS sequence"/>
</dbReference>
<evidence type="ECO:0000313" key="3">
    <source>
        <dbReference type="EMBL" id="ECB5298033.1"/>
    </source>
</evidence>
<organism evidence="3">
    <name type="scientific">Salmonella enterica subsp. enterica serovar Albany</name>
    <dbReference type="NCBI Taxonomy" id="211968"/>
    <lineage>
        <taxon>Bacteria</taxon>
        <taxon>Pseudomonadati</taxon>
        <taxon>Pseudomonadota</taxon>
        <taxon>Gammaproteobacteria</taxon>
        <taxon>Enterobacterales</taxon>
        <taxon>Enterobacteriaceae</taxon>
        <taxon>Salmonella</taxon>
    </lineage>
</organism>
<evidence type="ECO:0000313" key="6">
    <source>
        <dbReference type="Proteomes" id="UP000293700"/>
    </source>
</evidence>
<keyword evidence="3" id="KW-0547">Nucleotide-binding</keyword>
<dbReference type="EMBL" id="AAGVHF010000036">
    <property type="protein sequence ID" value="EBS3629575.1"/>
    <property type="molecule type" value="Genomic_DNA"/>
</dbReference>
<reference evidence="3" key="3">
    <citation type="submission" date="2019-02" db="EMBL/GenBank/DDBJ databases">
        <authorList>
            <consortium name="GenomeTrakr network: Whole genome sequencing for foodborne pathogen traceback"/>
        </authorList>
    </citation>
    <scope>NUCLEOTIDE SEQUENCE [LARGE SCALE GENOMIC DNA]</scope>
    <source>
        <strain evidence="2">CVM-N26076</strain>
        <strain evidence="3">FSIS11917612</strain>
        <strain evidence="4">FSIS21822039</strain>
    </source>
</reference>
<keyword evidence="3" id="KW-0347">Helicase</keyword>